<dbReference type="InterPro" id="IPR002734">
    <property type="entry name" value="RibDG_C"/>
</dbReference>
<gene>
    <name evidence="5" type="ORF">AVDCRST_MAG81-3600</name>
</gene>
<sequence>MQGLKRPHTTIVLAISADGKIADAQRSPPRFGSPADKAHLESQVAQADGVLFGAATLRAGGTAMKVVNPDLIQRRLDQGKPPQPVQIVCSGSAKIDPQLRFFRQVVPRWLLTTAAGAVSWQERPEFEQVLVISEENSANPAENQDDWIPVFEQLAELGLQRLAILGGGELIASLLAVDLVDELWLTICPLLLGGANAPTPVDGVGFAAEFAPRLELLSAQPIEQEVFLHYRLKH</sequence>
<evidence type="ECO:0000256" key="2">
    <source>
        <dbReference type="ARBA" id="ARBA00022857"/>
    </source>
</evidence>
<dbReference type="PANTHER" id="PTHR38011">
    <property type="entry name" value="DIHYDROFOLATE REDUCTASE FAMILY PROTEIN (AFU_ORTHOLOGUE AFUA_8G06820)"/>
    <property type="match status" value="1"/>
</dbReference>
<dbReference type="GO" id="GO:0008703">
    <property type="term" value="F:5-amino-6-(5-phosphoribosylamino)uracil reductase activity"/>
    <property type="evidence" value="ECO:0007669"/>
    <property type="project" value="InterPro"/>
</dbReference>
<feature type="domain" description="Bacterial bifunctional deaminase-reductase C-terminal" evidence="4">
    <location>
        <begin position="7"/>
        <end position="226"/>
    </location>
</feature>
<evidence type="ECO:0000259" key="4">
    <source>
        <dbReference type="Pfam" id="PF01872"/>
    </source>
</evidence>
<dbReference type="PANTHER" id="PTHR38011:SF7">
    <property type="entry name" value="2,5-DIAMINO-6-RIBOSYLAMINO-4(3H)-PYRIMIDINONE 5'-PHOSPHATE REDUCTASE"/>
    <property type="match status" value="1"/>
</dbReference>
<dbReference type="SUPFAM" id="SSF53597">
    <property type="entry name" value="Dihydrofolate reductase-like"/>
    <property type="match status" value="1"/>
</dbReference>
<dbReference type="AlphaFoldDB" id="A0A6J4VN82"/>
<dbReference type="Pfam" id="PF01872">
    <property type="entry name" value="RibD_C"/>
    <property type="match status" value="1"/>
</dbReference>
<dbReference type="GO" id="GO:0009231">
    <property type="term" value="P:riboflavin biosynthetic process"/>
    <property type="evidence" value="ECO:0007669"/>
    <property type="project" value="InterPro"/>
</dbReference>
<dbReference type="Gene3D" id="3.40.430.10">
    <property type="entry name" value="Dihydrofolate Reductase, subunit A"/>
    <property type="match status" value="1"/>
</dbReference>
<proteinExistence type="predicted"/>
<keyword evidence="2" id="KW-0521">NADP</keyword>
<protein>
    <submittedName>
        <fullName evidence="5">2,5-diamino-6-ribosylamino-pyrimidinone 5-phosphate reductase homolog</fullName>
        <ecNumber evidence="5">1.1.1.302</ecNumber>
    </submittedName>
</protein>
<dbReference type="InterPro" id="IPR050765">
    <property type="entry name" value="Riboflavin_Biosynth_HTPR"/>
</dbReference>
<comment type="pathway">
    <text evidence="1">Cofactor biosynthesis; riboflavin biosynthesis.</text>
</comment>
<evidence type="ECO:0000313" key="5">
    <source>
        <dbReference type="EMBL" id="CAA9580945.1"/>
    </source>
</evidence>
<dbReference type="EC" id="1.1.1.302" evidence="5"/>
<reference evidence="5" key="1">
    <citation type="submission" date="2020-02" db="EMBL/GenBank/DDBJ databases">
        <authorList>
            <person name="Meier V. D."/>
        </authorList>
    </citation>
    <scope>NUCLEOTIDE SEQUENCE</scope>
    <source>
        <strain evidence="5">AVDCRST_MAG81</strain>
    </source>
</reference>
<accession>A0A6J4VN82</accession>
<organism evidence="5">
    <name type="scientific">uncultured Synechococcales cyanobacterium</name>
    <dbReference type="NCBI Taxonomy" id="1936017"/>
    <lineage>
        <taxon>Bacteria</taxon>
        <taxon>Bacillati</taxon>
        <taxon>Cyanobacteriota</taxon>
        <taxon>Cyanophyceae</taxon>
        <taxon>Synechococcales</taxon>
        <taxon>environmental samples</taxon>
    </lineage>
</organism>
<evidence type="ECO:0000256" key="3">
    <source>
        <dbReference type="ARBA" id="ARBA00023002"/>
    </source>
</evidence>
<evidence type="ECO:0000256" key="1">
    <source>
        <dbReference type="ARBA" id="ARBA00005104"/>
    </source>
</evidence>
<dbReference type="EMBL" id="CADCWO010000165">
    <property type="protein sequence ID" value="CAA9580945.1"/>
    <property type="molecule type" value="Genomic_DNA"/>
</dbReference>
<keyword evidence="3 5" id="KW-0560">Oxidoreductase</keyword>
<dbReference type="InterPro" id="IPR024072">
    <property type="entry name" value="DHFR-like_dom_sf"/>
</dbReference>
<name>A0A6J4VN82_9CYAN</name>